<dbReference type="PANTHER" id="PTHR30146:SF153">
    <property type="entry name" value="LACTOSE OPERON REPRESSOR"/>
    <property type="match status" value="1"/>
</dbReference>
<dbReference type="SMART" id="SM00354">
    <property type="entry name" value="HTH_LACI"/>
    <property type="match status" value="1"/>
</dbReference>
<dbReference type="Pfam" id="PF13377">
    <property type="entry name" value="Peripla_BP_3"/>
    <property type="match status" value="1"/>
</dbReference>
<dbReference type="AlphaFoldDB" id="A0A0M2HQ50"/>
<dbReference type="InterPro" id="IPR000843">
    <property type="entry name" value="HTH_LacI"/>
</dbReference>
<dbReference type="Gene3D" id="3.40.50.2300">
    <property type="match status" value="2"/>
</dbReference>
<dbReference type="GO" id="GO:0000976">
    <property type="term" value="F:transcription cis-regulatory region binding"/>
    <property type="evidence" value="ECO:0007669"/>
    <property type="project" value="TreeGrafter"/>
</dbReference>
<evidence type="ECO:0000313" key="5">
    <source>
        <dbReference type="EMBL" id="KJL47053.1"/>
    </source>
</evidence>
<dbReference type="PROSITE" id="PS50932">
    <property type="entry name" value="HTH_LACI_2"/>
    <property type="match status" value="1"/>
</dbReference>
<sequence length="349" mass="37172">MVHDRVTQTDIAARAGVSVGVVSRVLSGRGDVSQQTRARVMRIARELGYVRGAEPRGRPASSPGNVVELALDGFDGSWGLEVVAGASRAATKRGLDLVLVAERDEPGDDWAERVRDRRSLGVVTGLMTPTRQQLEMLRDAAIPLVVLDPRTDPPLSVPTVAAANREGGAKAARHLLKLGHRDLLVVTGAPAYRFGRERARGFIAQVERTDGRRVDSLAVGWSAAEARDGVLPAMRERAASGRPLAVFCTSDLFAAGVMRAAGAAGLSIPRDVSVVGFDDMPAFRRLSPALTTVRQPIREMAGAAVELLAEMIDARTLDLPGREIATELLVRRSTAAPGGDVSREGSRQS</sequence>
<dbReference type="InterPro" id="IPR028082">
    <property type="entry name" value="Peripla_BP_I"/>
</dbReference>
<reference evidence="5 6" key="1">
    <citation type="submission" date="2015-02" db="EMBL/GenBank/DDBJ databases">
        <title>Draft genome sequences of ten Microbacterium spp. with emphasis on heavy metal contaminated environments.</title>
        <authorList>
            <person name="Corretto E."/>
        </authorList>
    </citation>
    <scope>NUCLEOTIDE SEQUENCE [LARGE SCALE GENOMIC DNA]</scope>
    <source>
        <strain evidence="5 6">SA35</strain>
    </source>
</reference>
<dbReference type="SUPFAM" id="SSF53822">
    <property type="entry name" value="Periplasmic binding protein-like I"/>
    <property type="match status" value="1"/>
</dbReference>
<dbReference type="InterPro" id="IPR046335">
    <property type="entry name" value="LacI/GalR-like_sensor"/>
</dbReference>
<keyword evidence="6" id="KW-1185">Reference proteome</keyword>
<evidence type="ECO:0000259" key="4">
    <source>
        <dbReference type="PROSITE" id="PS50932"/>
    </source>
</evidence>
<feature type="domain" description="HTH lacI-type" evidence="4">
    <location>
        <begin position="6"/>
        <end position="60"/>
    </location>
</feature>
<keyword evidence="2" id="KW-0238">DNA-binding</keyword>
<keyword evidence="1" id="KW-0805">Transcription regulation</keyword>
<evidence type="ECO:0000256" key="2">
    <source>
        <dbReference type="ARBA" id="ARBA00023125"/>
    </source>
</evidence>
<proteinExistence type="predicted"/>
<dbReference type="Pfam" id="PF00356">
    <property type="entry name" value="LacI"/>
    <property type="match status" value="1"/>
</dbReference>
<evidence type="ECO:0000313" key="6">
    <source>
        <dbReference type="Proteomes" id="UP000033900"/>
    </source>
</evidence>
<accession>A0A0M2HQ50</accession>
<dbReference type="PANTHER" id="PTHR30146">
    <property type="entry name" value="LACI-RELATED TRANSCRIPTIONAL REPRESSOR"/>
    <property type="match status" value="1"/>
</dbReference>
<dbReference type="Proteomes" id="UP000033900">
    <property type="component" value="Unassembled WGS sequence"/>
</dbReference>
<dbReference type="GO" id="GO:0003700">
    <property type="term" value="F:DNA-binding transcription factor activity"/>
    <property type="evidence" value="ECO:0007669"/>
    <property type="project" value="TreeGrafter"/>
</dbReference>
<dbReference type="OrthoDB" id="3227375at2"/>
<comment type="caution">
    <text evidence="5">The sequence shown here is derived from an EMBL/GenBank/DDBJ whole genome shotgun (WGS) entry which is preliminary data.</text>
</comment>
<dbReference type="STRING" id="273678.RS84_03700"/>
<keyword evidence="3" id="KW-0804">Transcription</keyword>
<organism evidence="5 6">
    <name type="scientific">Microbacterium hydrocarbonoxydans</name>
    <dbReference type="NCBI Taxonomy" id="273678"/>
    <lineage>
        <taxon>Bacteria</taxon>
        <taxon>Bacillati</taxon>
        <taxon>Actinomycetota</taxon>
        <taxon>Actinomycetes</taxon>
        <taxon>Micrococcales</taxon>
        <taxon>Microbacteriaceae</taxon>
        <taxon>Microbacterium</taxon>
    </lineage>
</organism>
<dbReference type="PATRIC" id="fig|273678.4.peg.3694"/>
<evidence type="ECO:0000256" key="3">
    <source>
        <dbReference type="ARBA" id="ARBA00023163"/>
    </source>
</evidence>
<dbReference type="RefSeq" id="WP_045259130.1">
    <property type="nucleotide sequence ID" value="NZ_JYJB01000010.1"/>
</dbReference>
<evidence type="ECO:0000256" key="1">
    <source>
        <dbReference type="ARBA" id="ARBA00023015"/>
    </source>
</evidence>
<gene>
    <name evidence="5" type="primary">purR</name>
    <name evidence="5" type="ORF">RS84_03700</name>
</gene>
<dbReference type="SUPFAM" id="SSF47413">
    <property type="entry name" value="lambda repressor-like DNA-binding domains"/>
    <property type="match status" value="1"/>
</dbReference>
<dbReference type="InterPro" id="IPR010982">
    <property type="entry name" value="Lambda_DNA-bd_dom_sf"/>
</dbReference>
<dbReference type="Gene3D" id="1.10.260.40">
    <property type="entry name" value="lambda repressor-like DNA-binding domains"/>
    <property type="match status" value="1"/>
</dbReference>
<dbReference type="EMBL" id="JYJB01000010">
    <property type="protein sequence ID" value="KJL47053.1"/>
    <property type="molecule type" value="Genomic_DNA"/>
</dbReference>
<name>A0A0M2HQ50_9MICO</name>
<protein>
    <submittedName>
        <fullName evidence="5">HTH-type transcriptional repressor PurR</fullName>
    </submittedName>
</protein>